<gene>
    <name evidence="1" type="ORF">FJU31_15940</name>
</gene>
<sequence length="97" mass="10378">MNRLKTAPFDPADYLLDDEAIATYLSEALAAGDAGHFQEALGTVARARGMRAVAEISGLGRESLYKALRPDAHPRFDTVQRVLSALGVHLTIQAGKA</sequence>
<dbReference type="SUPFAM" id="SSF47413">
    <property type="entry name" value="lambda repressor-like DNA-binding domains"/>
    <property type="match status" value="1"/>
</dbReference>
<proteinExistence type="predicted"/>
<dbReference type="InterPro" id="IPR014057">
    <property type="entry name" value="HI1420"/>
</dbReference>
<accession>A0ABQ6SXJ0</accession>
<dbReference type="PANTHER" id="PTHR40275:SF1">
    <property type="entry name" value="SSL7038 PROTEIN"/>
    <property type="match status" value="1"/>
</dbReference>
<dbReference type="PANTHER" id="PTHR40275">
    <property type="entry name" value="SSL7038 PROTEIN"/>
    <property type="match status" value="1"/>
</dbReference>
<dbReference type="RefSeq" id="WP_150455602.1">
    <property type="nucleotide sequence ID" value="NZ_VYKI01000026.1"/>
</dbReference>
<dbReference type="Proteomes" id="UP000326367">
    <property type="component" value="Unassembled WGS sequence"/>
</dbReference>
<protein>
    <submittedName>
        <fullName evidence="1">Addiction module antidote protein</fullName>
    </submittedName>
</protein>
<evidence type="ECO:0000313" key="1">
    <source>
        <dbReference type="EMBL" id="KAA8995031.1"/>
    </source>
</evidence>
<dbReference type="NCBIfam" id="TIGR02684">
    <property type="entry name" value="dnstrm_HI1420"/>
    <property type="match status" value="1"/>
</dbReference>
<keyword evidence="2" id="KW-1185">Reference proteome</keyword>
<dbReference type="Pfam" id="PF21716">
    <property type="entry name" value="dnstrm_HI1420"/>
    <property type="match status" value="1"/>
</dbReference>
<dbReference type="EMBL" id="VYKI01000026">
    <property type="protein sequence ID" value="KAA8995031.1"/>
    <property type="molecule type" value="Genomic_DNA"/>
</dbReference>
<evidence type="ECO:0000313" key="2">
    <source>
        <dbReference type="Proteomes" id="UP000326367"/>
    </source>
</evidence>
<comment type="caution">
    <text evidence="1">The sequence shown here is derived from an EMBL/GenBank/DDBJ whole genome shotgun (WGS) entry which is preliminary data.</text>
</comment>
<dbReference type="InterPro" id="IPR010982">
    <property type="entry name" value="Lambda_DNA-bd_dom_sf"/>
</dbReference>
<organism evidence="1 2">
    <name type="scientific">Stenotrophomonas cyclobalanopsidis</name>
    <dbReference type="NCBI Taxonomy" id="2771362"/>
    <lineage>
        <taxon>Bacteria</taxon>
        <taxon>Pseudomonadati</taxon>
        <taxon>Pseudomonadota</taxon>
        <taxon>Gammaproteobacteria</taxon>
        <taxon>Lysobacterales</taxon>
        <taxon>Lysobacteraceae</taxon>
        <taxon>Stenotrophomonas</taxon>
    </lineage>
</organism>
<name>A0ABQ6SXJ0_9GAMM</name>
<reference evidence="1 2" key="1">
    <citation type="journal article" date="2020" name="Antonie Van Leeuwenhoek">
        <title>Stenotrophomonas cyclobalanopsidis sp. nov., isolated from the leaf spot disease of Cyclobalanopsis patelliformis.</title>
        <authorList>
            <person name="Bian D.R."/>
            <person name="Xue H."/>
            <person name="Piao C.G."/>
            <person name="Li Y."/>
        </authorList>
    </citation>
    <scope>NUCLEOTIDE SEQUENCE [LARGE SCALE GENOMIC DNA]</scope>
    <source>
        <strain evidence="1 2">TPQG1-4</strain>
    </source>
</reference>